<feature type="domain" description="EamA" evidence="7">
    <location>
        <begin position="7"/>
        <end position="139"/>
    </location>
</feature>
<dbReference type="InterPro" id="IPR037185">
    <property type="entry name" value="EmrE-like"/>
</dbReference>
<dbReference type="InterPro" id="IPR050638">
    <property type="entry name" value="AA-Vitamin_Transporters"/>
</dbReference>
<evidence type="ECO:0000256" key="3">
    <source>
        <dbReference type="ARBA" id="ARBA00022692"/>
    </source>
</evidence>
<feature type="transmembrane region" description="Helical" evidence="6">
    <location>
        <begin position="124"/>
        <end position="142"/>
    </location>
</feature>
<comment type="subcellular location">
    <subcellularLocation>
        <location evidence="1">Membrane</location>
        <topology evidence="1">Multi-pass membrane protein</topology>
    </subcellularLocation>
</comment>
<organism evidence="8 9">
    <name type="scientific">Brooklawnia cerclae</name>
    <dbReference type="NCBI Taxonomy" id="349934"/>
    <lineage>
        <taxon>Bacteria</taxon>
        <taxon>Bacillati</taxon>
        <taxon>Actinomycetota</taxon>
        <taxon>Actinomycetes</taxon>
        <taxon>Propionibacteriales</taxon>
        <taxon>Propionibacteriaceae</taxon>
        <taxon>Brooklawnia</taxon>
    </lineage>
</organism>
<evidence type="ECO:0000256" key="6">
    <source>
        <dbReference type="SAM" id="Phobius"/>
    </source>
</evidence>
<feature type="transmembrane region" description="Helical" evidence="6">
    <location>
        <begin position="69"/>
        <end position="86"/>
    </location>
</feature>
<dbReference type="InterPro" id="IPR000620">
    <property type="entry name" value="EamA_dom"/>
</dbReference>
<dbReference type="SUPFAM" id="SSF103481">
    <property type="entry name" value="Multidrug resistance efflux transporter EmrE"/>
    <property type="match status" value="2"/>
</dbReference>
<keyword evidence="9" id="KW-1185">Reference proteome</keyword>
<evidence type="ECO:0000259" key="7">
    <source>
        <dbReference type="Pfam" id="PF00892"/>
    </source>
</evidence>
<evidence type="ECO:0000313" key="8">
    <source>
        <dbReference type="EMBL" id="NIH56302.1"/>
    </source>
</evidence>
<feature type="transmembrane region" description="Helical" evidence="6">
    <location>
        <begin position="273"/>
        <end position="291"/>
    </location>
</feature>
<feature type="domain" description="EamA" evidence="7">
    <location>
        <begin position="157"/>
        <end position="289"/>
    </location>
</feature>
<keyword evidence="4 6" id="KW-1133">Transmembrane helix</keyword>
<reference evidence="8 9" key="1">
    <citation type="submission" date="2020-02" db="EMBL/GenBank/DDBJ databases">
        <title>Sequencing the genomes of 1000 actinobacteria strains.</title>
        <authorList>
            <person name="Klenk H.-P."/>
        </authorList>
    </citation>
    <scope>NUCLEOTIDE SEQUENCE [LARGE SCALE GENOMIC DNA]</scope>
    <source>
        <strain evidence="8 9">DSM 19609</strain>
    </source>
</reference>
<keyword evidence="3 6" id="KW-0812">Transmembrane</keyword>
<sequence length="315" mass="31656">MNRARLTGIAVISAASLLWGTTGTAATFAPTVGPLAIGAAALGIGGLLQAVVAVPALRAESAMLRTNGRTALVGMLAVAIYPLAFYSSMRYAGVAVGTVVSLASAPLASGLLERLVERRILSAWWTLAAVLGVVGSVLLGVSRMNGLASSAGHAAVGIGLGLIAGATYATYSWTVRRLMSQGISRSASMGAVFGGGGTLLMPVLLVTGAPLLASTRAFLVAGYMALVPMFVGYLLFGLGLTRVPASTATTVTLLEPAVAAILAIIVVGERLSAVGWAGLAVIAGALVVLAVTPTTVPDTQDEDDRLDVMSASLVP</sequence>
<evidence type="ECO:0000256" key="4">
    <source>
        <dbReference type="ARBA" id="ARBA00022989"/>
    </source>
</evidence>
<feature type="transmembrane region" description="Helical" evidence="6">
    <location>
        <begin position="35"/>
        <end position="57"/>
    </location>
</feature>
<dbReference type="PANTHER" id="PTHR32322:SF2">
    <property type="entry name" value="EAMA DOMAIN-CONTAINING PROTEIN"/>
    <property type="match status" value="1"/>
</dbReference>
<proteinExistence type="inferred from homology"/>
<dbReference type="PANTHER" id="PTHR32322">
    <property type="entry name" value="INNER MEMBRANE TRANSPORTER"/>
    <property type="match status" value="1"/>
</dbReference>
<evidence type="ECO:0000313" key="9">
    <source>
        <dbReference type="Proteomes" id="UP000749311"/>
    </source>
</evidence>
<protein>
    <submittedName>
        <fullName evidence="8">DME family drug/metabolite transporter</fullName>
    </submittedName>
</protein>
<feature type="transmembrane region" description="Helical" evidence="6">
    <location>
        <begin position="248"/>
        <end position="267"/>
    </location>
</feature>
<evidence type="ECO:0000256" key="1">
    <source>
        <dbReference type="ARBA" id="ARBA00004141"/>
    </source>
</evidence>
<dbReference type="RefSeq" id="WP_167165309.1">
    <property type="nucleotide sequence ID" value="NZ_BAAAOO010000002.1"/>
</dbReference>
<name>A0ABX0SHU1_9ACTN</name>
<dbReference type="Pfam" id="PF00892">
    <property type="entry name" value="EamA"/>
    <property type="match status" value="2"/>
</dbReference>
<dbReference type="EMBL" id="JAAMOZ010000001">
    <property type="protein sequence ID" value="NIH56302.1"/>
    <property type="molecule type" value="Genomic_DNA"/>
</dbReference>
<feature type="transmembrane region" description="Helical" evidence="6">
    <location>
        <begin position="187"/>
        <end position="211"/>
    </location>
</feature>
<gene>
    <name evidence="8" type="ORF">FB473_000947</name>
</gene>
<comment type="similarity">
    <text evidence="2">Belongs to the EamA transporter family.</text>
</comment>
<keyword evidence="5 6" id="KW-0472">Membrane</keyword>
<evidence type="ECO:0000256" key="5">
    <source>
        <dbReference type="ARBA" id="ARBA00023136"/>
    </source>
</evidence>
<dbReference type="Proteomes" id="UP000749311">
    <property type="component" value="Unassembled WGS sequence"/>
</dbReference>
<feature type="transmembrane region" description="Helical" evidence="6">
    <location>
        <begin position="154"/>
        <end position="175"/>
    </location>
</feature>
<evidence type="ECO:0000256" key="2">
    <source>
        <dbReference type="ARBA" id="ARBA00007362"/>
    </source>
</evidence>
<feature type="transmembrane region" description="Helical" evidence="6">
    <location>
        <begin position="217"/>
        <end position="236"/>
    </location>
</feature>
<comment type="caution">
    <text evidence="8">The sequence shown here is derived from an EMBL/GenBank/DDBJ whole genome shotgun (WGS) entry which is preliminary data.</text>
</comment>
<accession>A0ABX0SHU1</accession>